<evidence type="ECO:0000313" key="10">
    <source>
        <dbReference type="Proteomes" id="UP000095751"/>
    </source>
</evidence>
<feature type="compositionally biased region" description="Basic residues" evidence="7">
    <location>
        <begin position="33"/>
        <end position="47"/>
    </location>
</feature>
<dbReference type="PROSITE" id="PS50011">
    <property type="entry name" value="PROTEIN_KINASE_DOM"/>
    <property type="match status" value="1"/>
</dbReference>
<evidence type="ECO:0000259" key="8">
    <source>
        <dbReference type="PROSITE" id="PS50011"/>
    </source>
</evidence>
<proteinExistence type="predicted"/>
<keyword evidence="2" id="KW-0808">Transferase</keyword>
<evidence type="ECO:0000256" key="4">
    <source>
        <dbReference type="ARBA" id="ARBA00022777"/>
    </source>
</evidence>
<dbReference type="SUPFAM" id="SSF56112">
    <property type="entry name" value="Protein kinase-like (PK-like)"/>
    <property type="match status" value="1"/>
</dbReference>
<evidence type="ECO:0000256" key="6">
    <source>
        <dbReference type="PROSITE-ProRule" id="PRU10141"/>
    </source>
</evidence>
<dbReference type="PANTHER" id="PTHR24058:SF17">
    <property type="entry name" value="HOMEODOMAIN INTERACTING PROTEIN KINASE, ISOFORM D"/>
    <property type="match status" value="1"/>
</dbReference>
<keyword evidence="1" id="KW-0723">Serine/threonine-protein kinase</keyword>
<accession>A0A1E7FJI2</accession>
<keyword evidence="10" id="KW-1185">Reference proteome</keyword>
<dbReference type="AlphaFoldDB" id="A0A1E7FJI2"/>
<dbReference type="InterPro" id="IPR050494">
    <property type="entry name" value="Ser_Thr_dual-spec_kinase"/>
</dbReference>
<feature type="region of interest" description="Disordered" evidence="7">
    <location>
        <begin position="1"/>
        <end position="51"/>
    </location>
</feature>
<organism evidence="9 10">
    <name type="scientific">Fragilariopsis cylindrus CCMP1102</name>
    <dbReference type="NCBI Taxonomy" id="635003"/>
    <lineage>
        <taxon>Eukaryota</taxon>
        <taxon>Sar</taxon>
        <taxon>Stramenopiles</taxon>
        <taxon>Ochrophyta</taxon>
        <taxon>Bacillariophyta</taxon>
        <taxon>Bacillariophyceae</taxon>
        <taxon>Bacillariophycidae</taxon>
        <taxon>Bacillariales</taxon>
        <taxon>Bacillariaceae</taxon>
        <taxon>Fragilariopsis</taxon>
    </lineage>
</organism>
<keyword evidence="3 6" id="KW-0547">Nucleotide-binding</keyword>
<evidence type="ECO:0000313" key="9">
    <source>
        <dbReference type="EMBL" id="OEU18326.1"/>
    </source>
</evidence>
<evidence type="ECO:0000256" key="7">
    <source>
        <dbReference type="SAM" id="MobiDB-lite"/>
    </source>
</evidence>
<dbReference type="Gene3D" id="1.10.510.10">
    <property type="entry name" value="Transferase(Phosphotransferase) domain 1"/>
    <property type="match status" value="1"/>
</dbReference>
<dbReference type="InParanoid" id="A0A1E7FJI2"/>
<feature type="compositionally biased region" description="Polar residues" evidence="7">
    <location>
        <begin position="118"/>
        <end position="135"/>
    </location>
</feature>
<evidence type="ECO:0000256" key="3">
    <source>
        <dbReference type="ARBA" id="ARBA00022741"/>
    </source>
</evidence>
<dbReference type="GO" id="GO:0005524">
    <property type="term" value="F:ATP binding"/>
    <property type="evidence" value="ECO:0007669"/>
    <property type="project" value="UniProtKB-UniRule"/>
</dbReference>
<protein>
    <submittedName>
        <fullName evidence="9">Kinase-like protein</fullName>
    </submittedName>
</protein>
<dbReference type="PROSITE" id="PS00108">
    <property type="entry name" value="PROTEIN_KINASE_ST"/>
    <property type="match status" value="1"/>
</dbReference>
<evidence type="ECO:0000256" key="1">
    <source>
        <dbReference type="ARBA" id="ARBA00022527"/>
    </source>
</evidence>
<gene>
    <name evidence="9" type="ORF">FRACYDRAFT_183698</name>
</gene>
<name>A0A1E7FJI2_9STRA</name>
<feature type="non-terminal residue" evidence="9">
    <location>
        <position position="532"/>
    </location>
</feature>
<feature type="domain" description="Protein kinase" evidence="8">
    <location>
        <begin position="184"/>
        <end position="531"/>
    </location>
</feature>
<dbReference type="InterPro" id="IPR017441">
    <property type="entry name" value="Protein_kinase_ATP_BS"/>
</dbReference>
<dbReference type="FunCoup" id="A0A1E7FJI2">
    <property type="interactions" value="125"/>
</dbReference>
<evidence type="ECO:0000256" key="2">
    <source>
        <dbReference type="ARBA" id="ARBA00022679"/>
    </source>
</evidence>
<feature type="compositionally biased region" description="Polar residues" evidence="7">
    <location>
        <begin position="85"/>
        <end position="99"/>
    </location>
</feature>
<dbReference type="GO" id="GO:0004674">
    <property type="term" value="F:protein serine/threonine kinase activity"/>
    <property type="evidence" value="ECO:0007669"/>
    <property type="project" value="UniProtKB-KW"/>
</dbReference>
<feature type="compositionally biased region" description="Low complexity" evidence="7">
    <location>
        <begin position="66"/>
        <end position="84"/>
    </location>
</feature>
<reference evidence="9 10" key="1">
    <citation type="submission" date="2016-09" db="EMBL/GenBank/DDBJ databases">
        <title>Extensive genetic diversity and differential bi-allelic expression allows diatom success in the polar Southern Ocean.</title>
        <authorList>
            <consortium name="DOE Joint Genome Institute"/>
            <person name="Mock T."/>
            <person name="Otillar R.P."/>
            <person name="Strauss J."/>
            <person name="Dupont C."/>
            <person name="Frickenhaus S."/>
            <person name="Maumus F."/>
            <person name="Mcmullan M."/>
            <person name="Sanges R."/>
            <person name="Schmutz J."/>
            <person name="Toseland A."/>
            <person name="Valas R."/>
            <person name="Veluchamy A."/>
            <person name="Ward B.J."/>
            <person name="Allen A."/>
            <person name="Barry K."/>
            <person name="Falciatore A."/>
            <person name="Ferrante M."/>
            <person name="Fortunato A.E."/>
            <person name="Gloeckner G."/>
            <person name="Gruber A."/>
            <person name="Hipkin R."/>
            <person name="Janech M."/>
            <person name="Kroth P."/>
            <person name="Leese F."/>
            <person name="Lindquist E."/>
            <person name="Lyon B.R."/>
            <person name="Martin J."/>
            <person name="Mayer C."/>
            <person name="Parker M."/>
            <person name="Quesneville H."/>
            <person name="Raymond J."/>
            <person name="Uhlig C."/>
            <person name="Valentin K.U."/>
            <person name="Worden A.Z."/>
            <person name="Armbrust E.V."/>
            <person name="Bowler C."/>
            <person name="Green B."/>
            <person name="Moulton V."/>
            <person name="Van Oosterhout C."/>
            <person name="Grigoriev I."/>
        </authorList>
    </citation>
    <scope>NUCLEOTIDE SEQUENCE [LARGE SCALE GENOMIC DNA]</scope>
    <source>
        <strain evidence="9 10">CCMP1102</strain>
    </source>
</reference>
<dbReference type="GO" id="GO:0004713">
    <property type="term" value="F:protein tyrosine kinase activity"/>
    <property type="evidence" value="ECO:0007669"/>
    <property type="project" value="TreeGrafter"/>
</dbReference>
<feature type="binding site" evidence="6">
    <location>
        <position position="213"/>
    </location>
    <ligand>
        <name>ATP</name>
        <dbReference type="ChEBI" id="CHEBI:30616"/>
    </ligand>
</feature>
<dbReference type="PROSITE" id="PS00107">
    <property type="entry name" value="PROTEIN_KINASE_ATP"/>
    <property type="match status" value="1"/>
</dbReference>
<dbReference type="Gene3D" id="3.30.200.20">
    <property type="entry name" value="Phosphorylase Kinase, domain 1"/>
    <property type="match status" value="1"/>
</dbReference>
<evidence type="ECO:0000256" key="5">
    <source>
        <dbReference type="ARBA" id="ARBA00022840"/>
    </source>
</evidence>
<dbReference type="KEGG" id="fcy:FRACYDRAFT_183698"/>
<feature type="region of interest" description="Disordered" evidence="7">
    <location>
        <begin position="64"/>
        <end position="149"/>
    </location>
</feature>
<dbReference type="InterPro" id="IPR008271">
    <property type="entry name" value="Ser/Thr_kinase_AS"/>
</dbReference>
<dbReference type="EMBL" id="KV784356">
    <property type="protein sequence ID" value="OEU18326.1"/>
    <property type="molecule type" value="Genomic_DNA"/>
</dbReference>
<dbReference type="PANTHER" id="PTHR24058">
    <property type="entry name" value="DUAL SPECIFICITY PROTEIN KINASE"/>
    <property type="match status" value="1"/>
</dbReference>
<dbReference type="Proteomes" id="UP000095751">
    <property type="component" value="Unassembled WGS sequence"/>
</dbReference>
<dbReference type="OrthoDB" id="9332038at2759"/>
<dbReference type="Pfam" id="PF00069">
    <property type="entry name" value="Pkinase"/>
    <property type="match status" value="1"/>
</dbReference>
<sequence>MTLAGDGSSSSSNINNNNTIGDAHNNNNNNNSSHHHISSHNHSHNHNNHNSIYHQRRGSLSAVIESDSCTNKRSSSDSSNGRSRATNNTNINQRSTQSVGDGGRGDNDNSIIASSSIGTRASSIGTRTCNSSRSYNALPPPRGKCLTQPSEGISGTNYNLCDNTEGNLIVYKNDTLSVPPYTDFRVRSLLGQGTFAQVFKCLNSQTGKYVAVKIVKAKPAYTRQAAIEIDVIRALTTSTSSSGNDGSSSNTDYMVDMVCYFMYKDHLCLVFELLGMNLYEVLKKRQFRGLPLGVVQTMVRQAVLGARALGQKSIVHCDLKPENILLVSDDDAESIKLIDFGSACFEGQMSHTYIQSRFYRSPEVLIGLAYDSAIDMWSLGCVAAELFLGLPILPGVHEHNQLGRISEMIGDTPDWMLDQGSKTSKFFVNRPGSQPPRPLPQWRIKTQQEYIASLSQKDIKKKGGLTKLEKQPGNRYFKRTRLSDIVLDKGQSGKQEDVRLLQYFVHFLYGILDPDPWKRWTASQVVNHPFLT</sequence>
<keyword evidence="4 9" id="KW-0418">Kinase</keyword>
<dbReference type="InterPro" id="IPR011009">
    <property type="entry name" value="Kinase-like_dom_sf"/>
</dbReference>
<feature type="compositionally biased region" description="Low complexity" evidence="7">
    <location>
        <begin position="8"/>
        <end position="32"/>
    </location>
</feature>
<dbReference type="GO" id="GO:0005737">
    <property type="term" value="C:cytoplasm"/>
    <property type="evidence" value="ECO:0007669"/>
    <property type="project" value="TreeGrafter"/>
</dbReference>
<dbReference type="SMART" id="SM00220">
    <property type="entry name" value="S_TKc"/>
    <property type="match status" value="1"/>
</dbReference>
<keyword evidence="5 6" id="KW-0067">ATP-binding</keyword>
<dbReference type="InterPro" id="IPR000719">
    <property type="entry name" value="Prot_kinase_dom"/>
</dbReference>